<dbReference type="PANTHER" id="PTHR33744:SF1">
    <property type="entry name" value="DNA-BINDING TRANSCRIPTIONAL ACTIVATOR ADER"/>
    <property type="match status" value="1"/>
</dbReference>
<organism evidence="3 4">
    <name type="scientific">Nocardioides terrae</name>
    <dbReference type="NCBI Taxonomy" id="574651"/>
    <lineage>
        <taxon>Bacteria</taxon>
        <taxon>Bacillati</taxon>
        <taxon>Actinomycetota</taxon>
        <taxon>Actinomycetes</taxon>
        <taxon>Propionibacteriales</taxon>
        <taxon>Nocardioidaceae</taxon>
        <taxon>Nocardioides</taxon>
    </lineage>
</organism>
<feature type="domain" description="PucR-like N-terminal" evidence="2">
    <location>
        <begin position="15"/>
        <end position="175"/>
    </location>
</feature>
<dbReference type="STRING" id="574651.SAMN04487968_102254"/>
<dbReference type="InterPro" id="IPR051448">
    <property type="entry name" value="CdaR-like_regulators"/>
</dbReference>
<dbReference type="RefSeq" id="WP_091120519.1">
    <property type="nucleotide sequence ID" value="NZ_FOLB01000002.1"/>
</dbReference>
<protein>
    <submittedName>
        <fullName evidence="3">PucR C-terminal helix-turn-helix domain-containing protein</fullName>
    </submittedName>
</protein>
<feature type="domain" description="PucR C-terminal helix-turn-helix" evidence="1">
    <location>
        <begin position="331"/>
        <end position="387"/>
    </location>
</feature>
<sequence length="388" mass="40980">MTRPLSLRTAPTAVRLPGDVAERMRLVLPAIGEKVVATIIAEVPSYQDALSGAMGETIRTAVGIALDAFIAVASNEAEDVPMLTAQARQGAFDLGRGEARSGRTTEALLAAYRIGARISWRELSSTAVEAGLSPEGLAEFAGLVFSYIDELSDVSAAGHADELATTGRARQRMLELLARRLLHGDAVEAVDEAVQSAGWTPPATLTAALMPSAEVGGALAGVPSGTLVLTELAEADDLTLLLVPDVHGSARTALLRTLSSHRATVGPPRPWRDVRVSFDRALRARAVGLGPDTEEHLVTLVLGADAEALADLRATVLAPLSSVRPAVAEKLTETLRCWLLHHGRRDEVAAALFVHPQTVRYRMGQLRDLFGDSLEDPATVLALTVALG</sequence>
<evidence type="ECO:0000313" key="4">
    <source>
        <dbReference type="Proteomes" id="UP000198832"/>
    </source>
</evidence>
<dbReference type="Proteomes" id="UP000198832">
    <property type="component" value="Unassembled WGS sequence"/>
</dbReference>
<dbReference type="InterPro" id="IPR042070">
    <property type="entry name" value="PucR_C-HTH_sf"/>
</dbReference>
<dbReference type="Gene3D" id="1.10.10.2840">
    <property type="entry name" value="PucR C-terminal helix-turn-helix domain"/>
    <property type="match status" value="1"/>
</dbReference>
<dbReference type="Pfam" id="PF13556">
    <property type="entry name" value="HTH_30"/>
    <property type="match status" value="1"/>
</dbReference>
<dbReference type="EMBL" id="FOLB01000002">
    <property type="protein sequence ID" value="SFB90956.1"/>
    <property type="molecule type" value="Genomic_DNA"/>
</dbReference>
<reference evidence="3 4" key="1">
    <citation type="submission" date="2016-10" db="EMBL/GenBank/DDBJ databases">
        <authorList>
            <person name="de Groot N.N."/>
        </authorList>
    </citation>
    <scope>NUCLEOTIDE SEQUENCE [LARGE SCALE GENOMIC DNA]</scope>
    <source>
        <strain evidence="3 4">CGMCC 1.7056</strain>
    </source>
</reference>
<name>A0A1I1EW73_9ACTN</name>
<dbReference type="AlphaFoldDB" id="A0A1I1EW73"/>
<dbReference type="PANTHER" id="PTHR33744">
    <property type="entry name" value="CARBOHYDRATE DIACID REGULATOR"/>
    <property type="match status" value="1"/>
</dbReference>
<dbReference type="OrthoDB" id="5243741at2"/>
<dbReference type="InterPro" id="IPR025736">
    <property type="entry name" value="PucR_C-HTH_dom"/>
</dbReference>
<evidence type="ECO:0000313" key="3">
    <source>
        <dbReference type="EMBL" id="SFB90956.1"/>
    </source>
</evidence>
<dbReference type="Pfam" id="PF25906">
    <property type="entry name" value="PucR-like_N"/>
    <property type="match status" value="1"/>
</dbReference>
<dbReference type="InterPro" id="IPR058663">
    <property type="entry name" value="PucR-like_N"/>
</dbReference>
<evidence type="ECO:0000259" key="2">
    <source>
        <dbReference type="Pfam" id="PF25906"/>
    </source>
</evidence>
<evidence type="ECO:0000259" key="1">
    <source>
        <dbReference type="Pfam" id="PF13556"/>
    </source>
</evidence>
<accession>A0A1I1EW73</accession>
<proteinExistence type="predicted"/>
<keyword evidence="4" id="KW-1185">Reference proteome</keyword>
<gene>
    <name evidence="3" type="ORF">SAMN04487968_102254</name>
</gene>